<evidence type="ECO:0000313" key="2">
    <source>
        <dbReference type="EMBL" id="MFD0856814.1"/>
    </source>
</evidence>
<feature type="compositionally biased region" description="Basic and acidic residues" evidence="1">
    <location>
        <begin position="15"/>
        <end position="25"/>
    </location>
</feature>
<feature type="region of interest" description="Disordered" evidence="1">
    <location>
        <begin position="15"/>
        <end position="37"/>
    </location>
</feature>
<evidence type="ECO:0000313" key="3">
    <source>
        <dbReference type="Proteomes" id="UP001597083"/>
    </source>
</evidence>
<evidence type="ECO:0000256" key="1">
    <source>
        <dbReference type="SAM" id="MobiDB-lite"/>
    </source>
</evidence>
<evidence type="ECO:0008006" key="4">
    <source>
        <dbReference type="Google" id="ProtNLM"/>
    </source>
</evidence>
<proteinExistence type="predicted"/>
<accession>A0ABW3CQK3</accession>
<gene>
    <name evidence="2" type="ORF">ACFQ07_31570</name>
</gene>
<keyword evidence="3" id="KW-1185">Reference proteome</keyword>
<feature type="non-terminal residue" evidence="2">
    <location>
        <position position="1"/>
    </location>
</feature>
<dbReference type="EMBL" id="JBHTIR010004267">
    <property type="protein sequence ID" value="MFD0856814.1"/>
    <property type="molecule type" value="Genomic_DNA"/>
</dbReference>
<organism evidence="2 3">
    <name type="scientific">Actinomadura adrarensis</name>
    <dbReference type="NCBI Taxonomy" id="1819600"/>
    <lineage>
        <taxon>Bacteria</taxon>
        <taxon>Bacillati</taxon>
        <taxon>Actinomycetota</taxon>
        <taxon>Actinomycetes</taxon>
        <taxon>Streptosporangiales</taxon>
        <taxon>Thermomonosporaceae</taxon>
        <taxon>Actinomadura</taxon>
    </lineage>
</organism>
<reference evidence="3" key="1">
    <citation type="journal article" date="2019" name="Int. J. Syst. Evol. Microbiol.">
        <title>The Global Catalogue of Microorganisms (GCM) 10K type strain sequencing project: providing services to taxonomists for standard genome sequencing and annotation.</title>
        <authorList>
            <consortium name="The Broad Institute Genomics Platform"/>
            <consortium name="The Broad Institute Genome Sequencing Center for Infectious Disease"/>
            <person name="Wu L."/>
            <person name="Ma J."/>
        </authorList>
    </citation>
    <scope>NUCLEOTIDE SEQUENCE [LARGE SCALE GENOMIC DNA]</scope>
    <source>
        <strain evidence="3">JCM 31696</strain>
    </source>
</reference>
<name>A0ABW3CQK3_9ACTN</name>
<comment type="caution">
    <text evidence="2">The sequence shown here is derived from an EMBL/GenBank/DDBJ whole genome shotgun (WGS) entry which is preliminary data.</text>
</comment>
<dbReference type="Proteomes" id="UP001597083">
    <property type="component" value="Unassembled WGS sequence"/>
</dbReference>
<sequence length="100" mass="10906">LDEISHTAIEEARAGIDLRPLHSADESPAAKTADPAESPEAILWAMLSTAPEEGTPVSLLISGTGMSRPWIYQRLRDLTDSGRANQVSRGRWRAVTEHSE</sequence>
<protein>
    <recommendedName>
        <fullName evidence="4">DUF3489 domain-containing protein</fullName>
    </recommendedName>
</protein>